<gene>
    <name evidence="7" type="ORF">SPI_08814</name>
</gene>
<dbReference type="CDD" id="cd07730">
    <property type="entry name" value="metallo-hydrolase-like_MBL-fold"/>
    <property type="match status" value="1"/>
</dbReference>
<dbReference type="InterPro" id="IPR051013">
    <property type="entry name" value="MBL_superfamily_lactonases"/>
</dbReference>
<keyword evidence="4" id="KW-0378">Hydrolase</keyword>
<dbReference type="Proteomes" id="UP000076874">
    <property type="component" value="Unassembled WGS sequence"/>
</dbReference>
<keyword evidence="8" id="KW-1185">Reference proteome</keyword>
<dbReference type="EMBL" id="AZHD01000023">
    <property type="protein sequence ID" value="OAA54568.1"/>
    <property type="molecule type" value="Genomic_DNA"/>
</dbReference>
<comment type="caution">
    <text evidence="7">The sequence shown here is derived from an EMBL/GenBank/DDBJ whole genome shotgun (WGS) entry which is preliminary data.</text>
</comment>
<evidence type="ECO:0000256" key="5">
    <source>
        <dbReference type="ARBA" id="ARBA00022833"/>
    </source>
</evidence>
<dbReference type="GO" id="GO:0016787">
    <property type="term" value="F:hydrolase activity"/>
    <property type="evidence" value="ECO:0007669"/>
    <property type="project" value="UniProtKB-KW"/>
</dbReference>
<comment type="similarity">
    <text evidence="2">Belongs to the metallo-beta-lactamase superfamily.</text>
</comment>
<evidence type="ECO:0000256" key="3">
    <source>
        <dbReference type="ARBA" id="ARBA00022723"/>
    </source>
</evidence>
<dbReference type="OrthoDB" id="10250730at2759"/>
<keyword evidence="3" id="KW-0479">Metal-binding</keyword>
<evidence type="ECO:0000313" key="7">
    <source>
        <dbReference type="EMBL" id="OAA54568.1"/>
    </source>
</evidence>
<keyword evidence="5" id="KW-0862">Zinc</keyword>
<dbReference type="PANTHER" id="PTHR42978:SF2">
    <property type="entry name" value="102 KBASES UNSTABLE REGION: FROM 1 TO 119443"/>
    <property type="match status" value="1"/>
</dbReference>
<dbReference type="PANTHER" id="PTHR42978">
    <property type="entry name" value="QUORUM-QUENCHING LACTONASE YTNP-RELATED-RELATED"/>
    <property type="match status" value="1"/>
</dbReference>
<evidence type="ECO:0000259" key="6">
    <source>
        <dbReference type="Pfam" id="PF00753"/>
    </source>
</evidence>
<dbReference type="SUPFAM" id="SSF56281">
    <property type="entry name" value="Metallo-hydrolase/oxidoreductase"/>
    <property type="match status" value="1"/>
</dbReference>
<evidence type="ECO:0000313" key="8">
    <source>
        <dbReference type="Proteomes" id="UP000076874"/>
    </source>
</evidence>
<evidence type="ECO:0000256" key="2">
    <source>
        <dbReference type="ARBA" id="ARBA00007749"/>
    </source>
</evidence>
<proteinExistence type="inferred from homology"/>
<dbReference type="InterPro" id="IPR036866">
    <property type="entry name" value="RibonucZ/Hydroxyglut_hydro"/>
</dbReference>
<dbReference type="AlphaFoldDB" id="A0A167MNC0"/>
<feature type="domain" description="Metallo-beta-lactamase" evidence="6">
    <location>
        <begin position="83"/>
        <end position="238"/>
    </location>
</feature>
<dbReference type="GO" id="GO:0046872">
    <property type="term" value="F:metal ion binding"/>
    <property type="evidence" value="ECO:0007669"/>
    <property type="project" value="UniProtKB-KW"/>
</dbReference>
<reference evidence="7 8" key="1">
    <citation type="journal article" date="2016" name="Genome Biol. Evol.">
        <title>Divergent and convergent evolution of fungal pathogenicity.</title>
        <authorList>
            <person name="Shang Y."/>
            <person name="Xiao G."/>
            <person name="Zheng P."/>
            <person name="Cen K."/>
            <person name="Zhan S."/>
            <person name="Wang C."/>
        </authorList>
    </citation>
    <scope>NUCLEOTIDE SEQUENCE [LARGE SCALE GENOMIC DNA]</scope>
    <source>
        <strain evidence="7 8">RCEF 264</strain>
    </source>
</reference>
<name>A0A167MNC0_9HYPO</name>
<evidence type="ECO:0000256" key="4">
    <source>
        <dbReference type="ARBA" id="ARBA00022801"/>
    </source>
</evidence>
<protein>
    <submittedName>
        <fullName evidence="7">Beta-lactamase-like protein</fullName>
    </submittedName>
</protein>
<dbReference type="Pfam" id="PF00753">
    <property type="entry name" value="Lactamase_B"/>
    <property type="match status" value="1"/>
</dbReference>
<evidence type="ECO:0000256" key="1">
    <source>
        <dbReference type="ARBA" id="ARBA00001947"/>
    </source>
</evidence>
<dbReference type="Gene3D" id="3.60.15.10">
    <property type="entry name" value="Ribonuclease Z/Hydroxyacylglutathione hydrolase-like"/>
    <property type="match status" value="1"/>
</dbReference>
<dbReference type="STRING" id="1081102.A0A167MNC0"/>
<organism evidence="7 8">
    <name type="scientific">Niveomyces insectorum RCEF 264</name>
    <dbReference type="NCBI Taxonomy" id="1081102"/>
    <lineage>
        <taxon>Eukaryota</taxon>
        <taxon>Fungi</taxon>
        <taxon>Dikarya</taxon>
        <taxon>Ascomycota</taxon>
        <taxon>Pezizomycotina</taxon>
        <taxon>Sordariomycetes</taxon>
        <taxon>Hypocreomycetidae</taxon>
        <taxon>Hypocreales</taxon>
        <taxon>Cordycipitaceae</taxon>
        <taxon>Niveomyces</taxon>
    </lineage>
</organism>
<dbReference type="InterPro" id="IPR001279">
    <property type="entry name" value="Metallo-B-lactamas"/>
</dbReference>
<sequence>MATPATQRAPSTSARLRGAITFPSSTAYEQTEREPLSTVRVYALSAGHFSLPQEQFHKCLATGKLTRIVFDLGLRRDVKRYPEPLQRHLATREPYSTDQHVVKSLADGGLTPKDIDYVIYSHVHWDHVGEPRDFPTSFFVVGHGSLNLLRGVSTGMRGGHSHFEPDLLEPLRTLELSDPKLRASGHEPRMDGVPPSSLGKHFSEPWKPIGILPSTLDVFGDGSLYVVDAPGHLPGHINLLARTDGSAGHADTTTSWLYLAGDACHDRCILRKEKSIGEWHDAHGQVCCIHADRPQAEETIERVRQLESQGVEVILSHDVEWESNAQNRSRFFGVSP</sequence>
<accession>A0A167MNC0</accession>
<comment type="cofactor">
    <cofactor evidence="1">
        <name>Zn(2+)</name>
        <dbReference type="ChEBI" id="CHEBI:29105"/>
    </cofactor>
</comment>